<reference evidence="1" key="1">
    <citation type="journal article" date="2019" name="J. Vet. Diagn. Invest.">
        <title>Disassociation of Spa type and serovar of an Erysipelothrix rhusiopathiae serovar 6 strain isolated from a diseased pig.</title>
        <authorList>
            <person name="Shimoji Y."/>
            <person name="Bito M."/>
            <person name="Shiraiwa K."/>
            <person name="Ogawa Y."/>
            <person name="Nishikawa S."/>
            <person name="Eguchi M."/>
        </authorList>
    </citation>
    <scope>NUCLEOTIDE SEQUENCE</scope>
    <source>
        <strain evidence="1">Tuzok</strain>
    </source>
</reference>
<proteinExistence type="predicted"/>
<name>A0A5A4PYX2_ERYRH</name>
<evidence type="ECO:0008006" key="2">
    <source>
        <dbReference type="Google" id="ProtNLM"/>
    </source>
</evidence>
<evidence type="ECO:0000313" key="1">
    <source>
        <dbReference type="EMBL" id="BBG56740.1"/>
    </source>
</evidence>
<organism evidence="1">
    <name type="scientific">Erysipelothrix rhusiopathiae</name>
    <dbReference type="NCBI Taxonomy" id="1648"/>
    <lineage>
        <taxon>Bacteria</taxon>
        <taxon>Bacillati</taxon>
        <taxon>Bacillota</taxon>
        <taxon>Erysipelotrichia</taxon>
        <taxon>Erysipelotrichales</taxon>
        <taxon>Erysipelotrichaceae</taxon>
        <taxon>Erysipelothrix</taxon>
    </lineage>
</organism>
<sequence>MKKIVVIAPKFFGIHDSIVNAFEAKGYQTYFYDERMNSTKLNKIILRKFPGLVQKKIKRYYDQILEEIKVIEPDGLFVIKCENIPVDFIKSVKTELPETTRIHYMFDPVDNCKNILNKMEHFDYKLTFDKKDSIRYGWEFRPLFFPESLSKIVKDKNYLNLACFVGTLHTDRSMVIENITNELAEKSSGSILIYYYIPLKSMFFLGKYVKKIYRNLKFKDVTTKPMSQNETNYQLVNSKHIIDVHHVKQTGLTLRTIESIGARSKLITTNPSIKDYDFYNENNILIVNRDNPIIPLEWLQLEYQDISSEIYDYYSISGFVNTFINLL</sequence>
<protein>
    <recommendedName>
        <fullName evidence="2">Lipopolysaccharide biosynthesis protein</fullName>
    </recommendedName>
</protein>
<dbReference type="EMBL" id="LC425603">
    <property type="protein sequence ID" value="BBG56740.1"/>
    <property type="molecule type" value="Genomic_DNA"/>
</dbReference>
<accession>A0A5A4PYX2</accession>
<dbReference type="AlphaFoldDB" id="A0A5A4PYX2"/>